<name>A0AAD2FY69_9STRA</name>
<sequence>MRIGKIEKVLFTCCVIVTLLIFQQHTDIDHFQSNDRLGNHIGPPREIDQEPFRKWGDFDFNGTQDCVCINCEPAAPCGDLWKATQISRESIFEDVRKREIHVTLSHCEGDLGFLTGFLDQCNVASIHVITKCGHPVRGLPDHATVEELPNIGRCDHSHVHYITTVMEEKIAKYGKNGRDAIIIFMKDQVGAGNLHQAGRWNSLENMIRVSSSDSGFSCGIVPLRFRRRRISWYTSAYVEMKILNRFKKSSYESLHEYTEDRVKFESVFDDWSDFYRNLGARPLNQDVAQVCFGGVFAANLENIRNVGADVWKKAEHLLSRGNNIQEGHYMERAWAALLASPLKASQVDRIRAYSDFVFEVVTEDSPEGMLGVIAKKA</sequence>
<keyword evidence="3" id="KW-1185">Reference proteome</keyword>
<evidence type="ECO:0000256" key="1">
    <source>
        <dbReference type="SAM" id="SignalP"/>
    </source>
</evidence>
<organism evidence="2 3">
    <name type="scientific">Cylindrotheca closterium</name>
    <dbReference type="NCBI Taxonomy" id="2856"/>
    <lineage>
        <taxon>Eukaryota</taxon>
        <taxon>Sar</taxon>
        <taxon>Stramenopiles</taxon>
        <taxon>Ochrophyta</taxon>
        <taxon>Bacillariophyta</taxon>
        <taxon>Bacillariophyceae</taxon>
        <taxon>Bacillariophycidae</taxon>
        <taxon>Bacillariales</taxon>
        <taxon>Bacillariaceae</taxon>
        <taxon>Cylindrotheca</taxon>
    </lineage>
</organism>
<feature type="chain" id="PRO_5042059604" evidence="1">
    <location>
        <begin position="29"/>
        <end position="377"/>
    </location>
</feature>
<keyword evidence="1" id="KW-0732">Signal</keyword>
<evidence type="ECO:0000313" key="3">
    <source>
        <dbReference type="Proteomes" id="UP001295423"/>
    </source>
</evidence>
<gene>
    <name evidence="2" type="ORF">CYCCA115_LOCUS16202</name>
</gene>
<comment type="caution">
    <text evidence="2">The sequence shown here is derived from an EMBL/GenBank/DDBJ whole genome shotgun (WGS) entry which is preliminary data.</text>
</comment>
<reference evidence="2" key="1">
    <citation type="submission" date="2023-08" db="EMBL/GenBank/DDBJ databases">
        <authorList>
            <person name="Audoor S."/>
            <person name="Bilcke G."/>
        </authorList>
    </citation>
    <scope>NUCLEOTIDE SEQUENCE</scope>
</reference>
<protein>
    <submittedName>
        <fullName evidence="2">Uncharacterized protein</fullName>
    </submittedName>
</protein>
<accession>A0AAD2FY69</accession>
<dbReference type="AlphaFoldDB" id="A0AAD2FY69"/>
<evidence type="ECO:0000313" key="2">
    <source>
        <dbReference type="EMBL" id="CAJ1956375.1"/>
    </source>
</evidence>
<feature type="signal peptide" evidence="1">
    <location>
        <begin position="1"/>
        <end position="28"/>
    </location>
</feature>
<proteinExistence type="predicted"/>
<dbReference type="EMBL" id="CAKOGP040001914">
    <property type="protein sequence ID" value="CAJ1956375.1"/>
    <property type="molecule type" value="Genomic_DNA"/>
</dbReference>
<dbReference type="Proteomes" id="UP001295423">
    <property type="component" value="Unassembled WGS sequence"/>
</dbReference>